<reference evidence="1 2" key="1">
    <citation type="journal article" date="2013" name="Science">
        <title>Pandoraviruses: amoeba viruses with genomes up to 2.5 Mb reaching that of parasitic eukaryotes.</title>
        <authorList>
            <person name="Philippe N."/>
            <person name="Legendre M."/>
            <person name="Doutre G."/>
            <person name="Coute Y."/>
            <person name="Poirot O."/>
            <person name="Lescot M."/>
            <person name="Arslan D."/>
            <person name="Seltzer V."/>
            <person name="Bertaux L."/>
            <person name="Bruley C."/>
            <person name="Garin J."/>
            <person name="Claverie J.M."/>
            <person name="Abergel C."/>
        </authorList>
    </citation>
    <scope>NUCLEOTIDE SEQUENCE [LARGE SCALE GENOMIC DNA]</scope>
</reference>
<sequence length="618" mass="66726">MQATPRTDQMSTCDPGSTTINDLPIELLSTILLDESYLPPHWRFCARATCRLWRNLFDAAGRETRCSETAAETRRLDVVCRQGDDVARSIALAKWRRGVCVCASAVVWWARQGHWDDDEASLVTWCAGIPGSSLRCAAGVLVATARPALVRHAVESVVDACAYTSQNPSRWGSHCLSRCPSRDDLTQRLFLMAVHTGDIPTASSVCAAFHPSLDWVMGFVDELVVGDQADTVEWTLHRFAARGTHGPNRAANWLDHLCEKLWTWSAYAGSGRIIARLVALAGGAAAATHESDLVSVAPAASSSSHGKESSVAATTTSFIQTALDRTLWPIMDECISEAVLERHVTVLGALAPRIPTARFLRVLKQAVRAWRVPVARWALAMCRSSGVSVDMDDIMGRALNPYFTVNDRRFTREHEELLSWLCDPGGGGYDPAPEAVPSLLSKAVGGGAVRCLFWAAQHWAPKLAVLPEADITNAVALLVRHGCRQTLDPVSSARVADACTLERLVHVLDALAAHSRSVSCNLWSVLVGLASCDRQGLDAVRHAWTRATGGAMADDDAILCAREPGGPAPARSWARWCRVAPVPSPLVGINKDDKGSKAGAARALADWLDQHGLLLAQG</sequence>
<protein>
    <submittedName>
        <fullName evidence="1">F-box incomplete domain containing protein</fullName>
    </submittedName>
</protein>
<gene>
    <name evidence="1" type="ORF">psal_cds_112</name>
</gene>
<dbReference type="RefSeq" id="YP_008436616.1">
    <property type="nucleotide sequence ID" value="NC_022098.1"/>
</dbReference>
<name>S4VSZ2_9VIRU</name>
<dbReference type="GeneID" id="16605341"/>
<evidence type="ECO:0000313" key="2">
    <source>
        <dbReference type="Proteomes" id="UP000204584"/>
    </source>
</evidence>
<dbReference type="Proteomes" id="UP000204584">
    <property type="component" value="Segment"/>
</dbReference>
<organism evidence="1 2">
    <name type="scientific">Pandoravirus salinus</name>
    <dbReference type="NCBI Taxonomy" id="1349410"/>
    <lineage>
        <taxon>Viruses</taxon>
        <taxon>Pandoravirus</taxon>
    </lineage>
</organism>
<dbReference type="SUPFAM" id="SSF81383">
    <property type="entry name" value="F-box domain"/>
    <property type="match status" value="1"/>
</dbReference>
<dbReference type="EMBL" id="KC977571">
    <property type="protein sequence ID" value="AGO83554.1"/>
    <property type="molecule type" value="Genomic_DNA"/>
</dbReference>
<dbReference type="InterPro" id="IPR036047">
    <property type="entry name" value="F-box-like_dom_sf"/>
</dbReference>
<evidence type="ECO:0000313" key="1">
    <source>
        <dbReference type="EMBL" id="AGO83554.1"/>
    </source>
</evidence>
<keyword evidence="2" id="KW-1185">Reference proteome</keyword>
<dbReference type="CDD" id="cd09917">
    <property type="entry name" value="F-box_SF"/>
    <property type="match status" value="1"/>
</dbReference>
<dbReference type="KEGG" id="vg:16605341"/>
<proteinExistence type="predicted"/>
<accession>S4VSZ2</accession>